<feature type="domain" description="EGF-like" evidence="5">
    <location>
        <begin position="207"/>
        <end position="244"/>
    </location>
</feature>
<keyword evidence="3" id="KW-0812">Transmembrane</keyword>
<feature type="domain" description="EGF-like" evidence="5">
    <location>
        <begin position="634"/>
        <end position="671"/>
    </location>
</feature>
<dbReference type="Proteomes" id="UP000274131">
    <property type="component" value="Unassembled WGS sequence"/>
</dbReference>
<dbReference type="InterPro" id="IPR000742">
    <property type="entry name" value="EGF"/>
</dbReference>
<keyword evidence="7" id="KW-1185">Reference proteome</keyword>
<evidence type="ECO:0000313" key="7">
    <source>
        <dbReference type="Proteomes" id="UP000274131"/>
    </source>
</evidence>
<dbReference type="InterPro" id="IPR000152">
    <property type="entry name" value="EGF-type_Asp/Asn_hydroxyl_site"/>
</dbReference>
<keyword evidence="2" id="KW-0245">EGF-like domain</keyword>
<keyword evidence="1 2" id="KW-1015">Disulfide bond</keyword>
<dbReference type="PROSITE" id="PS00010">
    <property type="entry name" value="ASX_HYDROXYL"/>
    <property type="match status" value="1"/>
</dbReference>
<dbReference type="EMBL" id="UXUI01008905">
    <property type="protein sequence ID" value="VDD92644.1"/>
    <property type="molecule type" value="Genomic_DNA"/>
</dbReference>
<name>A0A0N4VBK3_ENTVE</name>
<dbReference type="PROSITE" id="PS50025">
    <property type="entry name" value="LAM_G_DOMAIN"/>
    <property type="match status" value="1"/>
</dbReference>
<dbReference type="OrthoDB" id="26719at2759"/>
<dbReference type="WBParaSite" id="EVEC_0000791101-mRNA-1">
    <property type="protein sequence ID" value="EVEC_0000791101-mRNA-1"/>
    <property type="gene ID" value="EVEC_0000791101"/>
</dbReference>
<dbReference type="Gene3D" id="2.60.120.200">
    <property type="match status" value="3"/>
</dbReference>
<evidence type="ECO:0000259" key="4">
    <source>
        <dbReference type="PROSITE" id="PS50025"/>
    </source>
</evidence>
<feature type="domain" description="Laminin G" evidence="4">
    <location>
        <begin position="459"/>
        <end position="620"/>
    </location>
</feature>
<dbReference type="Pfam" id="PF02210">
    <property type="entry name" value="Laminin_G_2"/>
    <property type="match status" value="1"/>
</dbReference>
<dbReference type="Pfam" id="PF00008">
    <property type="entry name" value="EGF"/>
    <property type="match status" value="1"/>
</dbReference>
<feature type="transmembrane region" description="Helical" evidence="3">
    <location>
        <begin position="875"/>
        <end position="904"/>
    </location>
</feature>
<dbReference type="GO" id="GO:0016020">
    <property type="term" value="C:membrane"/>
    <property type="evidence" value="ECO:0007669"/>
    <property type="project" value="UniProtKB-SubCell"/>
</dbReference>
<reference evidence="8" key="1">
    <citation type="submission" date="2017-02" db="UniProtKB">
        <authorList>
            <consortium name="WormBaseParasite"/>
        </authorList>
    </citation>
    <scope>IDENTIFICATION</scope>
</reference>
<accession>A0A0N4VBK3</accession>
<keyword evidence="3" id="KW-1133">Transmembrane helix</keyword>
<dbReference type="PROSITE" id="PS50026">
    <property type="entry name" value="EGF_3"/>
    <property type="match status" value="2"/>
</dbReference>
<protein>
    <submittedName>
        <fullName evidence="8">EGF-like domain-containing protein</fullName>
    </submittedName>
</protein>
<evidence type="ECO:0000259" key="5">
    <source>
        <dbReference type="PROSITE" id="PS50026"/>
    </source>
</evidence>
<dbReference type="Gene3D" id="2.10.25.10">
    <property type="entry name" value="Laminin"/>
    <property type="match status" value="2"/>
</dbReference>
<gene>
    <name evidence="6" type="ORF">EVEC_LOCUS7395</name>
</gene>
<keyword evidence="3" id="KW-0472">Membrane</keyword>
<reference evidence="6 7" key="2">
    <citation type="submission" date="2018-10" db="EMBL/GenBank/DDBJ databases">
        <authorList>
            <consortium name="Pathogen Informatics"/>
        </authorList>
    </citation>
    <scope>NUCLEOTIDE SEQUENCE [LARGE SCALE GENOMIC DNA]</scope>
</reference>
<dbReference type="InterPro" id="IPR050372">
    <property type="entry name" value="Neurexin-related_CASP"/>
</dbReference>
<dbReference type="PANTHER" id="PTHR15036:SF49">
    <property type="entry name" value="AXOTACTIN"/>
    <property type="match status" value="1"/>
</dbReference>
<evidence type="ECO:0000313" key="8">
    <source>
        <dbReference type="WBParaSite" id="EVEC_0000791101-mRNA-1"/>
    </source>
</evidence>
<comment type="caution">
    <text evidence="2">Lacks conserved residue(s) required for the propagation of feature annotation.</text>
</comment>
<dbReference type="SUPFAM" id="SSF57196">
    <property type="entry name" value="EGF/Laminin"/>
    <property type="match status" value="1"/>
</dbReference>
<feature type="disulfide bond" evidence="2">
    <location>
        <begin position="234"/>
        <end position="243"/>
    </location>
</feature>
<dbReference type="AlphaFoldDB" id="A0A0N4VBK3"/>
<dbReference type="SMART" id="SM00181">
    <property type="entry name" value="EGF"/>
    <property type="match status" value="2"/>
</dbReference>
<dbReference type="PROSITE" id="PS00022">
    <property type="entry name" value="EGF_1"/>
    <property type="match status" value="1"/>
</dbReference>
<dbReference type="PANTHER" id="PTHR15036">
    <property type="entry name" value="PIKACHURIN-LIKE PROTEIN"/>
    <property type="match status" value="1"/>
</dbReference>
<dbReference type="CDD" id="cd00054">
    <property type="entry name" value="EGF_CA"/>
    <property type="match status" value="2"/>
</dbReference>
<dbReference type="CDD" id="cd00110">
    <property type="entry name" value="LamG"/>
    <property type="match status" value="1"/>
</dbReference>
<evidence type="ECO:0000313" key="6">
    <source>
        <dbReference type="EMBL" id="VDD92644.1"/>
    </source>
</evidence>
<organism evidence="8">
    <name type="scientific">Enterobius vermicularis</name>
    <name type="common">Human pinworm</name>
    <dbReference type="NCBI Taxonomy" id="51028"/>
    <lineage>
        <taxon>Eukaryota</taxon>
        <taxon>Metazoa</taxon>
        <taxon>Ecdysozoa</taxon>
        <taxon>Nematoda</taxon>
        <taxon>Chromadorea</taxon>
        <taxon>Rhabditida</taxon>
        <taxon>Spirurina</taxon>
        <taxon>Oxyuridomorpha</taxon>
        <taxon>Oxyuroidea</taxon>
        <taxon>Oxyuridae</taxon>
        <taxon>Enterobius</taxon>
    </lineage>
</organism>
<dbReference type="SUPFAM" id="SSF49899">
    <property type="entry name" value="Concanavalin A-like lectins/glucanases"/>
    <property type="match status" value="1"/>
</dbReference>
<evidence type="ECO:0000256" key="1">
    <source>
        <dbReference type="ARBA" id="ARBA00023157"/>
    </source>
</evidence>
<dbReference type="InterPro" id="IPR013320">
    <property type="entry name" value="ConA-like_dom_sf"/>
</dbReference>
<sequence length="947" mass="105700">MFICLLFQIHIAGRPPDNEKSPIESSFHGCLARVELNKVNILAKVPMEILQDCQMPKPQLMTIYPGAFAEIRYTFLPFQIEFRILPVPSTVLVLKDARNHPLVHISLNEKGLLILSAESIPQEQVSNPEINVADGSWHSLSVMIRGSTFYVDVDLQRVLWIEGYIVKHISRELSLFHIAAIGCYRSATIDFSSARTLGSVPRDKCAFVSRCSPNPCRNGGRCEQTSLSEFSCICAKNYYGRLCHASRFRHSCEEYFTLAPKRASSNITLDLDGGHPLDAFSAECERLSNDGVEEIVTSLYHDLDTNGVSISGTTEPGNIRKNLNYHLKLPALDRFVDGFENCKQYMRFECMGGTKLMMYGDEKRPSSWYSIRNGQHGLQWGDAPPFSGMCSCALNASATCLRNGLCNCDSGENAVDEGYNTHALLLPVMSLYLGGTSPTSSLNVSIGPLRCWNRAVDVPLAFYDRDASLQGEEYFNGVVFDVSMVVRFSYPQLTIFTWESENQQRWFVLYVINGQLVGQLMNGGTTFEIVFPKYLNDSQWHFVYWEVNSQGIMLSVDGKEVADEQSIIMPQLSRWVIGGSRTSSGLSGFAGAIKSVHLCGKELVLKQHLQKQPNVKFCWCIISLKNFQGIKIGDVGACEPGACVNGGVCIDYFDNFRCNCSDLPFGGERCEQGEKQYSNVGMSVKNGTELSILWQHPDHLAPCFRIAVVSQSIGYSLIRAKAHFSEAQLNLTVNEEGLLEVSAFDGTGAHFKQSNQHLRLNLYQIADVQFCGTAKGFKLHINGEKAITSSGNWSFFDSLNVWKFLDDVIGILAYFCLHYLVGKVHLGFEGCVMRMQVGKGFPLKDPSSTRLIHTEKIRQGTCPFDHELVTHTSKLLLLLLLRTIVGIIAGSTVFLLVLIIVCWIRNRPDGVYKTNENIHAYCSPSRSEEPLVANSNNNAIVNREYFC</sequence>
<evidence type="ECO:0000256" key="2">
    <source>
        <dbReference type="PROSITE-ProRule" id="PRU00076"/>
    </source>
</evidence>
<proteinExistence type="predicted"/>
<dbReference type="InterPro" id="IPR001791">
    <property type="entry name" value="Laminin_G"/>
</dbReference>
<dbReference type="SMART" id="SM00282">
    <property type="entry name" value="LamG"/>
    <property type="match status" value="1"/>
</dbReference>
<evidence type="ECO:0000256" key="3">
    <source>
        <dbReference type="SAM" id="Phobius"/>
    </source>
</evidence>
<dbReference type="STRING" id="51028.A0A0N4VBK3"/>